<feature type="chain" id="PRO_5044849285" evidence="1">
    <location>
        <begin position="29"/>
        <end position="87"/>
    </location>
</feature>
<evidence type="ECO:0000313" key="3">
    <source>
        <dbReference type="Proteomes" id="UP001497457"/>
    </source>
</evidence>
<organism evidence="2 3">
    <name type="scientific">Urochloa decumbens</name>
    <dbReference type="NCBI Taxonomy" id="240449"/>
    <lineage>
        <taxon>Eukaryota</taxon>
        <taxon>Viridiplantae</taxon>
        <taxon>Streptophyta</taxon>
        <taxon>Embryophyta</taxon>
        <taxon>Tracheophyta</taxon>
        <taxon>Spermatophyta</taxon>
        <taxon>Magnoliopsida</taxon>
        <taxon>Liliopsida</taxon>
        <taxon>Poales</taxon>
        <taxon>Poaceae</taxon>
        <taxon>PACMAD clade</taxon>
        <taxon>Panicoideae</taxon>
        <taxon>Panicodae</taxon>
        <taxon>Paniceae</taxon>
        <taxon>Melinidinae</taxon>
        <taxon>Urochloa</taxon>
    </lineage>
</organism>
<accession>A0ABC9FJV9</accession>
<evidence type="ECO:0000313" key="2">
    <source>
        <dbReference type="EMBL" id="CAL5076973.1"/>
    </source>
</evidence>
<gene>
    <name evidence="2" type="ORF">URODEC1_LOCUS106438</name>
</gene>
<protein>
    <submittedName>
        <fullName evidence="2">Uncharacterized protein</fullName>
    </submittedName>
</protein>
<sequence length="87" mass="9065">MKGGKKAVGVAAAAIMVVMLIAAPTAMARLPRDIIPADGSLAMTPKVGMAQATLCYTGETCKYTICFSPACYCESSDHRCYLVLSSA</sequence>
<dbReference type="AlphaFoldDB" id="A0ABC9FJV9"/>
<reference evidence="2" key="1">
    <citation type="submission" date="2024-10" db="EMBL/GenBank/DDBJ databases">
        <authorList>
            <person name="Ryan C."/>
        </authorList>
    </citation>
    <scope>NUCLEOTIDE SEQUENCE [LARGE SCALE GENOMIC DNA]</scope>
</reference>
<evidence type="ECO:0000256" key="1">
    <source>
        <dbReference type="SAM" id="SignalP"/>
    </source>
</evidence>
<feature type="signal peptide" evidence="1">
    <location>
        <begin position="1"/>
        <end position="28"/>
    </location>
</feature>
<dbReference type="EMBL" id="OZ075116">
    <property type="protein sequence ID" value="CAL5076973.1"/>
    <property type="molecule type" value="Genomic_DNA"/>
</dbReference>
<dbReference type="Proteomes" id="UP001497457">
    <property type="component" value="Chromosome 6rd"/>
</dbReference>
<proteinExistence type="predicted"/>
<keyword evidence="1" id="KW-0732">Signal</keyword>
<name>A0ABC9FJV9_9POAL</name>
<keyword evidence="3" id="KW-1185">Reference proteome</keyword>